<keyword evidence="7" id="KW-0206">Cytoskeleton</keyword>
<dbReference type="Pfam" id="PF12455">
    <property type="entry name" value="Dynactin"/>
    <property type="match status" value="1"/>
</dbReference>
<organism evidence="11 12">
    <name type="scientific">Gymnopus androsaceus JB14</name>
    <dbReference type="NCBI Taxonomy" id="1447944"/>
    <lineage>
        <taxon>Eukaryota</taxon>
        <taxon>Fungi</taxon>
        <taxon>Dikarya</taxon>
        <taxon>Basidiomycota</taxon>
        <taxon>Agaricomycotina</taxon>
        <taxon>Agaricomycetes</taxon>
        <taxon>Agaricomycetidae</taxon>
        <taxon>Agaricales</taxon>
        <taxon>Marasmiineae</taxon>
        <taxon>Omphalotaceae</taxon>
        <taxon>Gymnopus</taxon>
    </lineage>
</organism>
<dbReference type="Pfam" id="PF01302">
    <property type="entry name" value="CAP_GLY"/>
    <property type="match status" value="1"/>
</dbReference>
<dbReference type="InterPro" id="IPR022157">
    <property type="entry name" value="Dynactin"/>
</dbReference>
<dbReference type="GO" id="GO:0031122">
    <property type="term" value="P:cytoplasmic microtubule organization"/>
    <property type="evidence" value="ECO:0007669"/>
    <property type="project" value="TreeGrafter"/>
</dbReference>
<feature type="compositionally biased region" description="Basic and acidic residues" evidence="9">
    <location>
        <begin position="1295"/>
        <end position="1310"/>
    </location>
</feature>
<keyword evidence="6 8" id="KW-0175">Coiled coil</keyword>
<reference evidence="11" key="1">
    <citation type="journal article" date="2019" name="Environ. Microbiol.">
        <title>Fungal ecological strategies reflected in gene transcription - a case study of two litter decomposers.</title>
        <authorList>
            <person name="Barbi F."/>
            <person name="Kohler A."/>
            <person name="Barry K."/>
            <person name="Baskaran P."/>
            <person name="Daum C."/>
            <person name="Fauchery L."/>
            <person name="Ihrmark K."/>
            <person name="Kuo A."/>
            <person name="LaButti K."/>
            <person name="Lipzen A."/>
            <person name="Morin E."/>
            <person name="Grigoriev I.V."/>
            <person name="Henrissat B."/>
            <person name="Lindahl B."/>
            <person name="Martin F."/>
        </authorList>
    </citation>
    <scope>NUCLEOTIDE SEQUENCE</scope>
    <source>
        <strain evidence="11">JB14</strain>
    </source>
</reference>
<feature type="compositionally biased region" description="Low complexity" evidence="9">
    <location>
        <begin position="1250"/>
        <end position="1260"/>
    </location>
</feature>
<evidence type="ECO:0000256" key="5">
    <source>
        <dbReference type="ARBA" id="ARBA00023017"/>
    </source>
</evidence>
<dbReference type="GO" id="GO:0005938">
    <property type="term" value="C:cell cortex"/>
    <property type="evidence" value="ECO:0007669"/>
    <property type="project" value="TreeGrafter"/>
</dbReference>
<dbReference type="EMBL" id="ML769440">
    <property type="protein sequence ID" value="KAE9401939.1"/>
    <property type="molecule type" value="Genomic_DNA"/>
</dbReference>
<dbReference type="GO" id="GO:0051010">
    <property type="term" value="F:microtubule plus-end binding"/>
    <property type="evidence" value="ECO:0007669"/>
    <property type="project" value="TreeGrafter"/>
</dbReference>
<feature type="region of interest" description="Disordered" evidence="9">
    <location>
        <begin position="92"/>
        <end position="215"/>
    </location>
</feature>
<keyword evidence="5" id="KW-0243">Dynein</keyword>
<dbReference type="PANTHER" id="PTHR18916:SF90">
    <property type="entry name" value="CAP-GLY DOMAIN-CONTAINING PROTEIN"/>
    <property type="match status" value="1"/>
</dbReference>
<name>A0A6A4HU36_9AGAR</name>
<dbReference type="SMART" id="SM01052">
    <property type="entry name" value="CAP_GLY"/>
    <property type="match status" value="1"/>
</dbReference>
<evidence type="ECO:0000313" key="11">
    <source>
        <dbReference type="EMBL" id="KAE9401939.1"/>
    </source>
</evidence>
<evidence type="ECO:0000256" key="8">
    <source>
        <dbReference type="SAM" id="Coils"/>
    </source>
</evidence>
<dbReference type="SUPFAM" id="SSF74924">
    <property type="entry name" value="Cap-Gly domain"/>
    <property type="match status" value="1"/>
</dbReference>
<gene>
    <name evidence="11" type="ORF">BT96DRAFT_974540</name>
</gene>
<evidence type="ECO:0000256" key="3">
    <source>
        <dbReference type="ARBA" id="ARBA00022490"/>
    </source>
</evidence>
<sequence>MSVPDPALGTIVQVSVGGGVVARGVVRFSGVTEFKPGKWVGVELDECIGKNDGSVEGVQYFTCKGGMGYGVFVRAGQIKGVLGSEIQQAKEKVKVARPSLGHQRTNSASIRAAASPANSASIRASPASSSSRSQSPAKPTFGRLGPPSPTKKPSQHQPRRSISLKAQSPPSPQSNPPQPRVSSPLASSPQPRVSSPLASSPLANPPPAPQPVVDDSELHSLRAKLRVLEAKRADDASHLRQLESRLSEAESFVSLRPKLQAKLQSQQTEITSLRRELSDAQQLAQLADTRVADAQEQLEMVMLDKEMAEEKAEMAEGELEDVKEKLAIAEVELEVMREEKDAEDDADATVAAQSPEKSSLAYIQLEKQNERLKEALLRLRDMTQETDQDQRRRIAEMERDMTGLEELQAQYSETVIKLSNAQVQIEDLKLQLDDALGAEDMLVQLTERNLMLGEKIEEMRITIEDLEAIKELSDELEENHIDTEKALHSDIDSLTSQLHTQSQTIDTLTSALADHQSTLAQFRSLVIDLQSQLDTLRLQTQTAVSESAQVQTQNALIAAANLRLKSGVERNQKREVEGMLGRLEVREVREEIQILERYLDEMEVWGEGEGGGDREALKCYLYLQRLAGKANIISEVMARMHGLPEALDDSPSTELLVGVCELRGRLSALSTLCNRFASVLRRCDAEMYLSVGRGMWEEIRGLEKRIDVHVELLMGGGSGGEFRERECVRDVAILQAQFSHLAEVYLAPASDGNPDTDSASPSKLTLTYNPLYDMAERELGSVELFEMDLDMFAASIGMMKGSVEGLVREAEALEAEAEAEYSIDMGGFDINTELYQPLQKLLERSKSAKGYARKMTQRLFSLSHTSPPSALKPHLIPHLESLNNTLQELLNFSIQLAQQTLGHLGEVRGTTGESAGTAGAGKKTPFSLRLILSYAKQQAALIRGAGEKPGTLWWEAVGERIAGVVKEGARVLEMMGEPENVLKITFTPPWLTRLPTLKASLPTNISATHQISSLSSDLTSLLRTLKSTETTLSEVTHKNTLLEHKLNQEKDKGERVKLQERVGQLEGEMGKMKKAEKKWEEVVEQLNGEVEVLERENGRLKSLGGGAGGAGGGVGGGAGAGGTEKSASGAPGPQSADQENHNTVESNLDQAQLIDQYNALRGTLRFLRMENSYLKGQDLIKDIRSLPVIPEPRRMATPPLDPSGLSDTDDEDEDNEEEDGASSVGEDAESEAPSKSKPKAKVEHDHDDSSSSSTTSPPSHGLSLAVETKLLYRSVMKFASSPRVVDLSEMNRKRLEASQRMQQRERERSENSGGGASAGEGADASAGGDTDLGKGEDTGTSTGTGAGGVWMPRRKMPVQHVLERRMERERLARRVKGLVERANNLKVGV</sequence>
<feature type="compositionally biased region" description="Basic and acidic residues" evidence="9">
    <location>
        <begin position="1240"/>
        <end position="1249"/>
    </location>
</feature>
<dbReference type="PROSITE" id="PS00845">
    <property type="entry name" value="CAP_GLY_1"/>
    <property type="match status" value="1"/>
</dbReference>
<keyword evidence="12" id="KW-1185">Reference proteome</keyword>
<dbReference type="GO" id="GO:0005634">
    <property type="term" value="C:nucleus"/>
    <property type="evidence" value="ECO:0007669"/>
    <property type="project" value="TreeGrafter"/>
</dbReference>
<dbReference type="InterPro" id="IPR036859">
    <property type="entry name" value="CAP-Gly_dom_sf"/>
</dbReference>
<dbReference type="Gene3D" id="2.30.30.190">
    <property type="entry name" value="CAP Gly-rich-like domain"/>
    <property type="match status" value="1"/>
</dbReference>
<comment type="subcellular location">
    <subcellularLocation>
        <location evidence="1">Cytoplasm</location>
        <location evidence="1">Cytoskeleton</location>
    </subcellularLocation>
</comment>
<dbReference type="PANTHER" id="PTHR18916">
    <property type="entry name" value="DYNACTIN 1-RELATED MICROTUBULE-BINDING"/>
    <property type="match status" value="1"/>
</dbReference>
<feature type="coiled-coil region" evidence="8">
    <location>
        <begin position="256"/>
        <end position="486"/>
    </location>
</feature>
<dbReference type="InterPro" id="IPR000938">
    <property type="entry name" value="CAP-Gly_domain"/>
</dbReference>
<evidence type="ECO:0000313" key="12">
    <source>
        <dbReference type="Proteomes" id="UP000799118"/>
    </source>
</evidence>
<accession>A0A6A4HU36</accession>
<feature type="region of interest" description="Disordered" evidence="9">
    <location>
        <begin position="1102"/>
        <end position="1142"/>
    </location>
</feature>
<evidence type="ECO:0000256" key="4">
    <source>
        <dbReference type="ARBA" id="ARBA00022701"/>
    </source>
</evidence>
<feature type="compositionally biased region" description="Low complexity" evidence="9">
    <location>
        <begin position="106"/>
        <end position="137"/>
    </location>
</feature>
<evidence type="ECO:0000256" key="2">
    <source>
        <dbReference type="ARBA" id="ARBA00011010"/>
    </source>
</evidence>
<keyword evidence="4" id="KW-0493">Microtubule</keyword>
<feature type="compositionally biased region" description="Pro residues" evidence="9">
    <location>
        <begin position="169"/>
        <end position="179"/>
    </location>
</feature>
<dbReference type="Proteomes" id="UP000799118">
    <property type="component" value="Unassembled WGS sequence"/>
</dbReference>
<dbReference type="GO" id="GO:0030286">
    <property type="term" value="C:dynein complex"/>
    <property type="evidence" value="ECO:0007669"/>
    <property type="project" value="UniProtKB-KW"/>
</dbReference>
<dbReference type="PROSITE" id="PS50245">
    <property type="entry name" value="CAP_GLY_2"/>
    <property type="match status" value="1"/>
</dbReference>
<evidence type="ECO:0000259" key="10">
    <source>
        <dbReference type="PROSITE" id="PS50245"/>
    </source>
</evidence>
<protein>
    <recommendedName>
        <fullName evidence="10">CAP-Gly domain-containing protein</fullName>
    </recommendedName>
</protein>
<feature type="domain" description="CAP-Gly" evidence="10">
    <location>
        <begin position="30"/>
        <end position="74"/>
    </location>
</feature>
<dbReference type="GO" id="GO:0035371">
    <property type="term" value="C:microtubule plus-end"/>
    <property type="evidence" value="ECO:0007669"/>
    <property type="project" value="TreeGrafter"/>
</dbReference>
<evidence type="ECO:0000256" key="1">
    <source>
        <dbReference type="ARBA" id="ARBA00004245"/>
    </source>
</evidence>
<feature type="region of interest" description="Disordered" evidence="9">
    <location>
        <begin position="1295"/>
        <end position="1354"/>
    </location>
</feature>
<comment type="similarity">
    <text evidence="2">Belongs to the dynactin 150 kDa subunit family.</text>
</comment>
<feature type="compositionally biased region" description="Low complexity" evidence="9">
    <location>
        <begin position="191"/>
        <end position="202"/>
    </location>
</feature>
<evidence type="ECO:0000256" key="6">
    <source>
        <dbReference type="ARBA" id="ARBA00023054"/>
    </source>
</evidence>
<feature type="compositionally biased region" description="Low complexity" evidence="9">
    <location>
        <begin position="1319"/>
        <end position="1328"/>
    </location>
</feature>
<feature type="compositionally biased region" description="Gly residues" evidence="9">
    <location>
        <begin position="1103"/>
        <end position="1122"/>
    </location>
</feature>
<evidence type="ECO:0000256" key="7">
    <source>
        <dbReference type="ARBA" id="ARBA00023212"/>
    </source>
</evidence>
<keyword evidence="3" id="KW-0963">Cytoplasm</keyword>
<dbReference type="OrthoDB" id="2130750at2759"/>
<evidence type="ECO:0000256" key="9">
    <source>
        <dbReference type="SAM" id="MobiDB-lite"/>
    </source>
</evidence>
<proteinExistence type="inferred from homology"/>
<feature type="compositionally biased region" description="Acidic residues" evidence="9">
    <location>
        <begin position="1207"/>
        <end position="1230"/>
    </location>
</feature>
<feature type="region of interest" description="Disordered" evidence="9">
    <location>
        <begin position="1190"/>
        <end position="1261"/>
    </location>
</feature>